<dbReference type="Gene3D" id="2.50.20.10">
    <property type="entry name" value="Lipoprotein localisation LolA/LolB/LppX"/>
    <property type="match status" value="1"/>
</dbReference>
<organism evidence="1 2">
    <name type="scientific">Maribacter algarum</name>
    <name type="common">ex Zhang et al. 2020</name>
    <dbReference type="NCBI Taxonomy" id="2578118"/>
    <lineage>
        <taxon>Bacteria</taxon>
        <taxon>Pseudomonadati</taxon>
        <taxon>Bacteroidota</taxon>
        <taxon>Flavobacteriia</taxon>
        <taxon>Flavobacteriales</taxon>
        <taxon>Flavobacteriaceae</taxon>
        <taxon>Maribacter</taxon>
    </lineage>
</organism>
<protein>
    <submittedName>
        <fullName evidence="1">DUF4292 domain-containing protein</fullName>
    </submittedName>
</protein>
<reference evidence="1 2" key="1">
    <citation type="submission" date="2019-05" db="EMBL/GenBank/DDBJ databases">
        <authorList>
            <person name="Zhang J.-Y."/>
            <person name="Feg X."/>
            <person name="Du Z.-J."/>
        </authorList>
    </citation>
    <scope>NUCLEOTIDE SEQUENCE [LARGE SCALE GENOMIC DNA]</scope>
    <source>
        <strain evidence="1 2">RZ26</strain>
    </source>
</reference>
<dbReference type="EMBL" id="VATY01000001">
    <property type="protein sequence ID" value="TMM58899.1"/>
    <property type="molecule type" value="Genomic_DNA"/>
</dbReference>
<dbReference type="Proteomes" id="UP000310314">
    <property type="component" value="Unassembled WGS sequence"/>
</dbReference>
<keyword evidence="2" id="KW-1185">Reference proteome</keyword>
<dbReference type="RefSeq" id="WP_138656832.1">
    <property type="nucleotide sequence ID" value="NZ_VATY01000001.1"/>
</dbReference>
<name>A0A5S3PV67_9FLAO</name>
<accession>A0A5S3PV67</accession>
<sequence length="266" mass="30848">MTQIVFQSLLKRLGICFLVFFVISCKSNKVLTGGAANENLSAKTIIKTHYQNEIDFKTLRGKMKIEYSNGEDNQGVSVSLRMEKNKAIWISAPFGMVKAYITPNRVSFYNKLENEYFDGDFSYLSNLLGTELDFQKVQNLLLGQALLDLTEEKYDLEVADRNYQLKPRKAAELFKILFQIEPKNFKIATQQLSQPLKKRLLEIDYQNYQKISQYVLPNSIFITAIDKDIKNTIAIEYRNIEFNNPMNFPYKIPKGYKEIVLTKNDI</sequence>
<gene>
    <name evidence="1" type="ORF">FEE95_05565</name>
</gene>
<comment type="caution">
    <text evidence="1">The sequence shown here is derived from an EMBL/GenBank/DDBJ whole genome shotgun (WGS) entry which is preliminary data.</text>
</comment>
<evidence type="ECO:0000313" key="1">
    <source>
        <dbReference type="EMBL" id="TMM58899.1"/>
    </source>
</evidence>
<dbReference type="Pfam" id="PF14125">
    <property type="entry name" value="DUF4292"/>
    <property type="match status" value="1"/>
</dbReference>
<dbReference type="InterPro" id="IPR025634">
    <property type="entry name" value="DUF4292"/>
</dbReference>
<evidence type="ECO:0000313" key="2">
    <source>
        <dbReference type="Proteomes" id="UP000310314"/>
    </source>
</evidence>
<dbReference type="OrthoDB" id="849114at2"/>
<dbReference type="AlphaFoldDB" id="A0A5S3PV67"/>
<proteinExistence type="predicted"/>